<evidence type="ECO:0000313" key="2">
    <source>
        <dbReference type="RefSeq" id="XP_065650776.1"/>
    </source>
</evidence>
<name>A0ABM4BNV2_HYDVU</name>
<proteinExistence type="predicted"/>
<organism evidence="1 2">
    <name type="scientific">Hydra vulgaris</name>
    <name type="common">Hydra</name>
    <name type="synonym">Hydra attenuata</name>
    <dbReference type="NCBI Taxonomy" id="6087"/>
    <lineage>
        <taxon>Eukaryota</taxon>
        <taxon>Metazoa</taxon>
        <taxon>Cnidaria</taxon>
        <taxon>Hydrozoa</taxon>
        <taxon>Hydroidolina</taxon>
        <taxon>Anthoathecata</taxon>
        <taxon>Aplanulata</taxon>
        <taxon>Hydridae</taxon>
        <taxon>Hydra</taxon>
    </lineage>
</organism>
<dbReference type="SMART" id="SM01425">
    <property type="entry name" value="EsV_1_7"/>
    <property type="match status" value="3"/>
</dbReference>
<gene>
    <name evidence="2" type="primary">LOC136078887</name>
</gene>
<accession>A0ABM4BNV2</accession>
<evidence type="ECO:0000313" key="1">
    <source>
        <dbReference type="Proteomes" id="UP001652625"/>
    </source>
</evidence>
<keyword evidence="1" id="KW-1185">Reference proteome</keyword>
<reference evidence="2" key="1">
    <citation type="submission" date="2025-08" db="UniProtKB">
        <authorList>
            <consortium name="RefSeq"/>
        </authorList>
    </citation>
    <scope>IDENTIFICATION</scope>
</reference>
<protein>
    <submittedName>
        <fullName evidence="2">Uncharacterized protein LOC136078887</fullName>
    </submittedName>
</protein>
<sequence length="161" mass="18380">MYICPCGDLSDIVTLCSICCCTNPAIYGLTVKGPWLTCPTHKEVDHVLIRRKKCSAKDCKNYPWFKSPSGIISCTKHREKDCIISIKSKRCIKCYKKFASFCEPGTKSILYCKDCKPENSRAYQACEVDTCKKYASYGLFGGKKERCVDHRNDDDLYLRIK</sequence>
<dbReference type="GeneID" id="136078887"/>
<dbReference type="RefSeq" id="XP_065650776.1">
    <property type="nucleotide sequence ID" value="XM_065794704.1"/>
</dbReference>
<dbReference type="Pfam" id="PF19114">
    <property type="entry name" value="EsV_1_7_cys"/>
    <property type="match status" value="4"/>
</dbReference>
<dbReference type="InterPro" id="IPR043822">
    <property type="entry name" value="EsV_1_7_cys"/>
</dbReference>
<dbReference type="Proteomes" id="UP001652625">
    <property type="component" value="Chromosome 03"/>
</dbReference>